<evidence type="ECO:0000256" key="4">
    <source>
        <dbReference type="ARBA" id="ARBA00022737"/>
    </source>
</evidence>
<dbReference type="FunFam" id="3.10.180.10:FF:000001">
    <property type="entry name" value="4-hydroxyphenylpyruvate dioxygenase"/>
    <property type="match status" value="1"/>
</dbReference>
<feature type="domain" description="VOC" evidence="6">
    <location>
        <begin position="12"/>
        <end position="142"/>
    </location>
</feature>
<sequence length="364" mass="40760">MSDPKAPLPLKSIHHVELLVGNAKQAAFYYRKALGFSQIAYAGPETGIRNQASYVLQQGKIIFVLSTPLSPDDPMAEHHRQHGDGVLDVAFLVDNVDEVYEEAVSRGAKVSMEPYDMQDDAGRVRRAKLCAYGDTLHSIVSLDDYNGVFLPGYEEQRISCPSFGLQTIDHIVGNVEDGRMDEWVEHYHTVFGFNQFLSFDDKDISTEFSALRSKVMASTTASVKFPINEPAAGKRKSQIQEYLDFNQGPGVQHVALTTNDIIHTVSVLRDAGVQFLKIPSSYYESVWDRVGDIREDRKLLADLGILIDRDDKGYLLQIFSKPVEDRPTLFYEIIQRRGSNSFGKGNFKSLFEALEGEQAARGNL</sequence>
<protein>
    <submittedName>
        <fullName evidence="7">4-hydroxyphenylpyruvate dioxygenase</fullName>
        <ecNumber evidence="7">1.13.11.27</ecNumber>
    </submittedName>
</protein>
<accession>A0A3B1DYQ7</accession>
<keyword evidence="7" id="KW-0560">Oxidoreductase</keyword>
<keyword evidence="7" id="KW-0223">Dioxygenase</keyword>
<dbReference type="GO" id="GO:0046872">
    <property type="term" value="F:metal ion binding"/>
    <property type="evidence" value="ECO:0007669"/>
    <property type="project" value="UniProtKB-KW"/>
</dbReference>
<evidence type="ECO:0000259" key="6">
    <source>
        <dbReference type="PROSITE" id="PS51819"/>
    </source>
</evidence>
<organism evidence="7">
    <name type="scientific">hydrothermal vent metagenome</name>
    <dbReference type="NCBI Taxonomy" id="652676"/>
    <lineage>
        <taxon>unclassified sequences</taxon>
        <taxon>metagenomes</taxon>
        <taxon>ecological metagenomes</taxon>
    </lineage>
</organism>
<dbReference type="PANTHER" id="PTHR11959">
    <property type="entry name" value="4-HYDROXYPHENYLPYRUVATE DIOXYGENASE"/>
    <property type="match status" value="1"/>
</dbReference>
<dbReference type="InterPro" id="IPR041735">
    <property type="entry name" value="4OHPhenylPyrv_dOase_C"/>
</dbReference>
<dbReference type="PROSITE" id="PS51819">
    <property type="entry name" value="VOC"/>
    <property type="match status" value="2"/>
</dbReference>
<feature type="domain" description="VOC" evidence="6">
    <location>
        <begin position="167"/>
        <end position="321"/>
    </location>
</feature>
<dbReference type="Pfam" id="PF00903">
    <property type="entry name" value="Glyoxalase"/>
    <property type="match status" value="2"/>
</dbReference>
<dbReference type="Gene3D" id="3.10.180.10">
    <property type="entry name" value="2,3-Dihydroxybiphenyl 1,2-Dioxygenase, domain 1"/>
    <property type="match status" value="2"/>
</dbReference>
<dbReference type="InterPro" id="IPR005956">
    <property type="entry name" value="4OHPhenylPyrv_dOase"/>
</dbReference>
<keyword evidence="3" id="KW-0479">Metal-binding</keyword>
<dbReference type="InterPro" id="IPR029068">
    <property type="entry name" value="Glyas_Bleomycin-R_OHBP_Dase"/>
</dbReference>
<keyword evidence="7" id="KW-0670">Pyruvate</keyword>
<evidence type="ECO:0000256" key="5">
    <source>
        <dbReference type="ARBA" id="ARBA00023004"/>
    </source>
</evidence>
<name>A0A3B1DYQ7_9ZZZZ</name>
<dbReference type="CDD" id="cd07250">
    <property type="entry name" value="HPPD_C_like"/>
    <property type="match status" value="1"/>
</dbReference>
<dbReference type="PIRSF" id="PIRSF009283">
    <property type="entry name" value="HPP_dOase"/>
    <property type="match status" value="1"/>
</dbReference>
<proteinExistence type="inferred from homology"/>
<evidence type="ECO:0000256" key="1">
    <source>
        <dbReference type="ARBA" id="ARBA00001962"/>
    </source>
</evidence>
<dbReference type="InterPro" id="IPR004360">
    <property type="entry name" value="Glyas_Fos-R_dOase_dom"/>
</dbReference>
<dbReference type="AlphaFoldDB" id="A0A3B1DYQ7"/>
<dbReference type="SUPFAM" id="SSF54593">
    <property type="entry name" value="Glyoxalase/Bleomycin resistance protein/Dihydroxybiphenyl dioxygenase"/>
    <property type="match status" value="1"/>
</dbReference>
<dbReference type="EMBL" id="UOGL01000542">
    <property type="protein sequence ID" value="VAX41428.1"/>
    <property type="molecule type" value="Genomic_DNA"/>
</dbReference>
<comment type="similarity">
    <text evidence="2">Belongs to the 4HPPD family.</text>
</comment>
<reference evidence="7" key="1">
    <citation type="submission" date="2018-06" db="EMBL/GenBank/DDBJ databases">
        <authorList>
            <person name="Zhirakovskaya E."/>
        </authorList>
    </citation>
    <scope>NUCLEOTIDE SEQUENCE</scope>
</reference>
<dbReference type="InterPro" id="IPR041736">
    <property type="entry name" value="4OHPhenylPyrv_dOase_N"/>
</dbReference>
<dbReference type="EC" id="1.13.11.27" evidence="7"/>
<gene>
    <name evidence="7" type="ORF">MNBD_PLANCTO02-1836</name>
</gene>
<dbReference type="PANTHER" id="PTHR11959:SF1">
    <property type="entry name" value="4-HYDROXYPHENYLPYRUVATE DIOXYGENASE"/>
    <property type="match status" value="1"/>
</dbReference>
<evidence type="ECO:0000313" key="7">
    <source>
        <dbReference type="EMBL" id="VAX41428.1"/>
    </source>
</evidence>
<dbReference type="GO" id="GO:0003868">
    <property type="term" value="F:4-hydroxyphenylpyruvate dioxygenase activity"/>
    <property type="evidence" value="ECO:0007669"/>
    <property type="project" value="UniProtKB-EC"/>
</dbReference>
<comment type="cofactor">
    <cofactor evidence="1">
        <name>Fe cation</name>
        <dbReference type="ChEBI" id="CHEBI:24875"/>
    </cofactor>
</comment>
<evidence type="ECO:0000256" key="2">
    <source>
        <dbReference type="ARBA" id="ARBA00005877"/>
    </source>
</evidence>
<dbReference type="InterPro" id="IPR037523">
    <property type="entry name" value="VOC_core"/>
</dbReference>
<keyword evidence="4" id="KW-0677">Repeat</keyword>
<dbReference type="CDD" id="cd08342">
    <property type="entry name" value="HPPD_N_like"/>
    <property type="match status" value="1"/>
</dbReference>
<dbReference type="GO" id="GO:0006572">
    <property type="term" value="P:L-tyrosine catabolic process"/>
    <property type="evidence" value="ECO:0007669"/>
    <property type="project" value="TreeGrafter"/>
</dbReference>
<evidence type="ECO:0000256" key="3">
    <source>
        <dbReference type="ARBA" id="ARBA00022723"/>
    </source>
</evidence>
<dbReference type="NCBIfam" id="TIGR01263">
    <property type="entry name" value="4HPPD"/>
    <property type="match status" value="1"/>
</dbReference>
<keyword evidence="5" id="KW-0408">Iron</keyword>